<proteinExistence type="predicted"/>
<evidence type="ECO:0000313" key="1">
    <source>
        <dbReference type="EMBL" id="RHE89213.1"/>
    </source>
</evidence>
<organism evidence="1 2">
    <name type="scientific">Bacteroides intestinalis</name>
    <dbReference type="NCBI Taxonomy" id="329854"/>
    <lineage>
        <taxon>Bacteria</taxon>
        <taxon>Pseudomonadati</taxon>
        <taxon>Bacteroidota</taxon>
        <taxon>Bacteroidia</taxon>
        <taxon>Bacteroidales</taxon>
        <taxon>Bacteroidaceae</taxon>
        <taxon>Bacteroides</taxon>
    </lineage>
</organism>
<name>A0A414L3L5_9BACE</name>
<evidence type="ECO:0000313" key="2">
    <source>
        <dbReference type="Proteomes" id="UP000285650"/>
    </source>
</evidence>
<dbReference type="InterPro" id="IPR045724">
    <property type="entry name" value="DUF6078"/>
</dbReference>
<dbReference type="Pfam" id="PF19555">
    <property type="entry name" value="DUF6078"/>
    <property type="match status" value="1"/>
</dbReference>
<dbReference type="Proteomes" id="UP000285650">
    <property type="component" value="Unassembled WGS sequence"/>
</dbReference>
<comment type="caution">
    <text evidence="1">The sequence shown here is derived from an EMBL/GenBank/DDBJ whole genome shotgun (WGS) entry which is preliminary data.</text>
</comment>
<dbReference type="EMBL" id="QSKV01000015">
    <property type="protein sequence ID" value="RHE89213.1"/>
    <property type="molecule type" value="Genomic_DNA"/>
</dbReference>
<accession>A0A414L3L5</accession>
<reference evidence="1 2" key="1">
    <citation type="submission" date="2018-08" db="EMBL/GenBank/DDBJ databases">
        <title>A genome reference for cultivated species of the human gut microbiota.</title>
        <authorList>
            <person name="Zou Y."/>
            <person name="Xue W."/>
            <person name="Luo G."/>
        </authorList>
    </citation>
    <scope>NUCLEOTIDE SEQUENCE [LARGE SCALE GENOMIC DNA]</scope>
    <source>
        <strain evidence="1 2">AM27-17</strain>
    </source>
</reference>
<sequence length="144" mass="17001">MKEEHHFSEIPHNYPLCLNRQCPKASTCLRQLVEQEISDDIQFWVIISPKHQATLGDNCPHYRSSTKVRYAKGFMNILENLPHKQMKPVTSLLINRFSQRTYYRIRKGERLLSPLEQKSILDILKKCGITGTQEFDGYVEDYEW</sequence>
<gene>
    <name evidence="1" type="ORF">DW712_19175</name>
</gene>
<dbReference type="RefSeq" id="WP_118223317.1">
    <property type="nucleotide sequence ID" value="NZ_JADNIJ010000002.1"/>
</dbReference>
<protein>
    <submittedName>
        <fullName evidence="1">Uncharacterized protein</fullName>
    </submittedName>
</protein>
<dbReference type="AlphaFoldDB" id="A0A414L3L5"/>